<dbReference type="KEGG" id="aco:Amico_0901"/>
<dbReference type="HOGENOM" id="CLU_3394773_0_0_0"/>
<reference evidence="1 2" key="1">
    <citation type="journal article" date="2010" name="Stand. Genomic Sci.">
        <title>Complete genome sequence of Aminobacterium colombiense type strain (ALA-1).</title>
        <authorList>
            <person name="Chertkov O."/>
            <person name="Sikorski J."/>
            <person name="Brambilla E."/>
            <person name="Lapidus A."/>
            <person name="Copeland A."/>
            <person name="Glavina Del Rio T."/>
            <person name="Nolan M."/>
            <person name="Lucas S."/>
            <person name="Tice H."/>
            <person name="Cheng J.F."/>
            <person name="Han C."/>
            <person name="Detter J.C."/>
            <person name="Bruce D."/>
            <person name="Tapia R."/>
            <person name="Goodwin L."/>
            <person name="Pitluck S."/>
            <person name="Liolios K."/>
            <person name="Ivanova N."/>
            <person name="Mavromatis K."/>
            <person name="Ovchinnikova G."/>
            <person name="Pati A."/>
            <person name="Chen A."/>
            <person name="Palaniappan K."/>
            <person name="Land M."/>
            <person name="Hauser L."/>
            <person name="Chang Y.J."/>
            <person name="Jeffries C.D."/>
            <person name="Spring S."/>
            <person name="Rohde M."/>
            <person name="Goker M."/>
            <person name="Bristow J."/>
            <person name="Eisen J.A."/>
            <person name="Markowitz V."/>
            <person name="Hugenholtz P."/>
            <person name="Kyrpides N.C."/>
            <person name="Klenk H.P."/>
        </authorList>
    </citation>
    <scope>NUCLEOTIDE SEQUENCE [LARGE SCALE GENOMIC DNA]</scope>
    <source>
        <strain evidence="2">DSM 12261 / ALA-1</strain>
    </source>
</reference>
<dbReference type="EMBL" id="CP001997">
    <property type="protein sequence ID" value="ADE57032.1"/>
    <property type="molecule type" value="Genomic_DNA"/>
</dbReference>
<organism evidence="1 2">
    <name type="scientific">Aminobacterium colombiense (strain DSM 12261 / ALA-1)</name>
    <dbReference type="NCBI Taxonomy" id="572547"/>
    <lineage>
        <taxon>Bacteria</taxon>
        <taxon>Thermotogati</taxon>
        <taxon>Synergistota</taxon>
        <taxon>Synergistia</taxon>
        <taxon>Synergistales</taxon>
        <taxon>Aminobacteriaceae</taxon>
        <taxon>Aminobacterium</taxon>
    </lineage>
</organism>
<dbReference type="Proteomes" id="UP000002366">
    <property type="component" value="Chromosome"/>
</dbReference>
<protein>
    <submittedName>
        <fullName evidence="1">Uncharacterized protein</fullName>
    </submittedName>
</protein>
<evidence type="ECO:0000313" key="1">
    <source>
        <dbReference type="EMBL" id="ADE57032.1"/>
    </source>
</evidence>
<gene>
    <name evidence="1" type="ordered locus">Amico_0901</name>
</gene>
<accession>D5EEQ0</accession>
<proteinExistence type="predicted"/>
<keyword evidence="2" id="KW-1185">Reference proteome</keyword>
<sequence>MKNINPRKSSAFKKEIAQKLLERFLNNVNIP</sequence>
<name>D5EEQ0_AMICL</name>
<evidence type="ECO:0000313" key="2">
    <source>
        <dbReference type="Proteomes" id="UP000002366"/>
    </source>
</evidence>
<dbReference type="AlphaFoldDB" id="D5EEQ0"/>
<dbReference type="STRING" id="572547.Amico_0901"/>